<name>A0A546XIF0_RHIRH</name>
<comment type="caution">
    <text evidence="1">The sequence shown here is derived from an EMBL/GenBank/DDBJ whole genome shotgun (WGS) entry which is preliminary data.</text>
</comment>
<dbReference type="RefSeq" id="WP_142841038.1">
    <property type="nucleotide sequence ID" value="NZ_JAPZAC010000001.1"/>
</dbReference>
<dbReference type="Proteomes" id="UP000315434">
    <property type="component" value="Unassembled WGS sequence"/>
</dbReference>
<dbReference type="EMBL" id="SGNY01000003">
    <property type="protein sequence ID" value="TRB00482.1"/>
    <property type="molecule type" value="Genomic_DNA"/>
</dbReference>
<gene>
    <name evidence="1" type="ORF">EXN68_12290</name>
</gene>
<reference evidence="1 2" key="1">
    <citation type="journal article" date="2019" name="Appl. Microbiol. Biotechnol.">
        <title>Differential efficiency of wild type rhizogenic strains for rol gene transformation of plants.</title>
        <authorList>
            <person name="Desmet S."/>
            <person name="De Keyser E."/>
            <person name="Van Vaerenbergh J."/>
            <person name="Baeyen S."/>
            <person name="Van Huylenbroeck J."/>
            <person name="Geelen D."/>
            <person name="Dhooghe E."/>
        </authorList>
    </citation>
    <scope>NUCLEOTIDE SEQUENCE [LARGE SCALE GENOMIC DNA]</scope>
    <source>
        <strain evidence="1 2">GBBC3284</strain>
    </source>
</reference>
<evidence type="ECO:0000313" key="1">
    <source>
        <dbReference type="EMBL" id="TRB00482.1"/>
    </source>
</evidence>
<sequence length="125" mass="14733">MKYKSPENRTEKEIIEILSRIDNDPEERISAVLSAVYYGKTINFSGDTLIEEFKKAKYSEKLWLKNIFETFYGMCRTNYRIDDSIMVLTDFERQNPEYSLDIKSTIEALAEYKSIFNGDHSEGRF</sequence>
<dbReference type="OrthoDB" id="9984275at2"/>
<protein>
    <submittedName>
        <fullName evidence="1">Uncharacterized protein</fullName>
    </submittedName>
</protein>
<proteinExistence type="predicted"/>
<accession>A0A546XIF0</accession>
<organism evidence="1 2">
    <name type="scientific">Rhizobium rhizogenes</name>
    <name type="common">Agrobacterium rhizogenes</name>
    <dbReference type="NCBI Taxonomy" id="359"/>
    <lineage>
        <taxon>Bacteria</taxon>
        <taxon>Pseudomonadati</taxon>
        <taxon>Pseudomonadota</taxon>
        <taxon>Alphaproteobacteria</taxon>
        <taxon>Hyphomicrobiales</taxon>
        <taxon>Rhizobiaceae</taxon>
        <taxon>Rhizobium/Agrobacterium group</taxon>
        <taxon>Rhizobium</taxon>
    </lineage>
</organism>
<dbReference type="AlphaFoldDB" id="A0A546XIF0"/>
<evidence type="ECO:0000313" key="2">
    <source>
        <dbReference type="Proteomes" id="UP000315434"/>
    </source>
</evidence>